<dbReference type="PANTHER" id="PTHR10566:SF128">
    <property type="entry name" value="UBIB DOMAIN CONTAINING KINASE"/>
    <property type="match status" value="1"/>
</dbReference>
<feature type="region of interest" description="Disordered" evidence="2">
    <location>
        <begin position="792"/>
        <end position="851"/>
    </location>
</feature>
<feature type="domain" description="ABC1 atypical kinase-like" evidence="3">
    <location>
        <begin position="293"/>
        <end position="486"/>
    </location>
</feature>
<comment type="similarity">
    <text evidence="1">Belongs to the protein kinase superfamily. ADCK protein kinase family.</text>
</comment>
<dbReference type="EMBL" id="BNJQ01000025">
    <property type="protein sequence ID" value="GHP09550.1"/>
    <property type="molecule type" value="Genomic_DNA"/>
</dbReference>
<comment type="caution">
    <text evidence="4">The sequence shown here is derived from an EMBL/GenBank/DDBJ whole genome shotgun (WGS) entry which is preliminary data.</text>
</comment>
<dbReference type="InterPro" id="IPR050154">
    <property type="entry name" value="UbiB_kinase"/>
</dbReference>
<name>A0A830HUX2_9CHLO</name>
<dbReference type="Pfam" id="PF03109">
    <property type="entry name" value="ABC1"/>
    <property type="match status" value="2"/>
</dbReference>
<organism evidence="4 5">
    <name type="scientific">Pycnococcus provasolii</name>
    <dbReference type="NCBI Taxonomy" id="41880"/>
    <lineage>
        <taxon>Eukaryota</taxon>
        <taxon>Viridiplantae</taxon>
        <taxon>Chlorophyta</taxon>
        <taxon>Pseudoscourfieldiophyceae</taxon>
        <taxon>Pseudoscourfieldiales</taxon>
        <taxon>Pycnococcaceae</taxon>
        <taxon>Pycnococcus</taxon>
    </lineage>
</organism>
<dbReference type="PANTHER" id="PTHR10566">
    <property type="entry name" value="CHAPERONE-ACTIVITY OF BC1 COMPLEX CABC1 -RELATED"/>
    <property type="match status" value="1"/>
</dbReference>
<keyword evidence="5" id="KW-1185">Reference proteome</keyword>
<protein>
    <recommendedName>
        <fullName evidence="3">ABC1 atypical kinase-like domain-containing protein</fullName>
    </recommendedName>
</protein>
<evidence type="ECO:0000313" key="4">
    <source>
        <dbReference type="EMBL" id="GHP09550.1"/>
    </source>
</evidence>
<feature type="domain" description="ABC1 atypical kinase-like" evidence="3">
    <location>
        <begin position="219"/>
        <end position="271"/>
    </location>
</feature>
<dbReference type="InterPro" id="IPR004147">
    <property type="entry name" value="ABC1_dom"/>
</dbReference>
<reference evidence="4" key="1">
    <citation type="submission" date="2020-10" db="EMBL/GenBank/DDBJ databases">
        <title>Unveiling of a novel bifunctional photoreceptor, Dualchrome1, isolated from a cosmopolitan green alga.</title>
        <authorList>
            <person name="Suzuki S."/>
            <person name="Kawachi M."/>
        </authorList>
    </citation>
    <scope>NUCLEOTIDE SEQUENCE</scope>
    <source>
        <strain evidence="4">NIES 2893</strain>
    </source>
</reference>
<proteinExistence type="inferred from homology"/>
<feature type="compositionally biased region" description="Pro residues" evidence="2">
    <location>
        <begin position="815"/>
        <end position="845"/>
    </location>
</feature>
<evidence type="ECO:0000259" key="3">
    <source>
        <dbReference type="Pfam" id="PF03109"/>
    </source>
</evidence>
<evidence type="ECO:0000256" key="1">
    <source>
        <dbReference type="ARBA" id="ARBA00009670"/>
    </source>
</evidence>
<dbReference type="InterPro" id="IPR011009">
    <property type="entry name" value="Kinase-like_dom_sf"/>
</dbReference>
<dbReference type="Proteomes" id="UP000660262">
    <property type="component" value="Unassembled WGS sequence"/>
</dbReference>
<dbReference type="OrthoDB" id="427480at2759"/>
<sequence length="921" mass="98496">MAMASSRSPSKFRRPSSSGGGGGGTAFLRPASRGSRYPLGLGLVQDPGSSSSSSLHRVSSSSSRLLSSAFRAVSSAVSSESSSASASASAEEELLSASPYGFKDGEGDITEELLAILSSTDKYTAAALTGAAESMKLPLRRRAIEIATVLGGVLPSIATDYVRSTSPNASDDASSSARLRASRLRQALVRLGPAFVKVGQALSSRPDLVPPAYIEELGKLQDDTPRFPTQLAMSIVQDELGCSIEDVFESVSELPVAAASLGQVYKATLRESAFTRMNEQFEREGKHAPFPSRTVALKVQRPGVAAGILMDLCIVRSMATWVDENVDRIGDIEVAQPFAPLVDEFAVRLFGELDYLMEGANCEEFERLYGSLPRIRTPRIAWPYTTNRSLVMEWVDGVKLTDVEGIRAMNRTVLEFVDVGVECTLRQLLGEGMSHADPHPGNLLATADGELCYLDFGMVTYTPPETRCAVISHVVHLVNRDYEAMAIDYYDLDFISRDVDTRPLVPALRDFFEDDIGVLNSTVATLNFKALVDGLGAIFFKYPFRVPSFWALILRSLTVLEGLALNADANYRMLGRAYPYVAQRLLTDSDPRLRASLLEFVVEDVRNNGGSGARGRGIVVNDSQLAGPARSLGGVSARRAPPLALAPPPGAIRRKKLRWSRLLDLVQNAEGSIEGIDAESVLTGMEYIVSDEGKVLRTCLRNDVARMIDVVALSQLRAATMVAAESPVLSFAVGGNQPNGATSAADRYFPVSANDMEVQKEVDCATQAAQLILASANDDHHAHTSPTVPVTATATATSSSPPPPPSSSSSSSSPFPFPLPSPPDLSSLPLPPPPPFPLPLPPSPFPSQQQMGSADILSVFGASSGVVSILNDEAHRQRIIELARGRGGDAAGELTAETLTLAGERVTARLVRAASRLFESL</sequence>
<dbReference type="CDD" id="cd05121">
    <property type="entry name" value="ABC1_ADCK3-like"/>
    <property type="match status" value="1"/>
</dbReference>
<gene>
    <name evidence="4" type="ORF">PPROV_000828500</name>
</gene>
<accession>A0A830HUX2</accession>
<evidence type="ECO:0000256" key="2">
    <source>
        <dbReference type="SAM" id="MobiDB-lite"/>
    </source>
</evidence>
<dbReference type="AlphaFoldDB" id="A0A830HUX2"/>
<feature type="region of interest" description="Disordered" evidence="2">
    <location>
        <begin position="38"/>
        <end position="57"/>
    </location>
</feature>
<evidence type="ECO:0000313" key="5">
    <source>
        <dbReference type="Proteomes" id="UP000660262"/>
    </source>
</evidence>
<feature type="region of interest" description="Disordered" evidence="2">
    <location>
        <begin position="1"/>
        <end position="33"/>
    </location>
</feature>
<dbReference type="SUPFAM" id="SSF56112">
    <property type="entry name" value="Protein kinase-like (PK-like)"/>
    <property type="match status" value="1"/>
</dbReference>